<dbReference type="Proteomes" id="UP001153954">
    <property type="component" value="Unassembled WGS sequence"/>
</dbReference>
<dbReference type="InterPro" id="IPR051320">
    <property type="entry name" value="Viral_Replic_Matur_Polypro"/>
</dbReference>
<dbReference type="PANTHER" id="PTHR33064:SF37">
    <property type="entry name" value="RIBONUCLEASE H"/>
    <property type="match status" value="1"/>
</dbReference>
<dbReference type="Pfam" id="PF17919">
    <property type="entry name" value="RT_RNaseH_2"/>
    <property type="match status" value="1"/>
</dbReference>
<dbReference type="PANTHER" id="PTHR33064">
    <property type="entry name" value="POL PROTEIN"/>
    <property type="match status" value="1"/>
</dbReference>
<sequence>MAPLYSLTAGNGKFDWQPEHEAIRRQLVSVLTNEPVLSIFDPDRETELHTDASAIGYGGALIQKVESVPHVVAYYSRRTTSAESKFLKKNVEPKQVHATAITKNWLLAEQQRDSDIMKLISDLTDGNLNEDVAKTYELRSGTLYRKIQRNGKTRCLPVLPRSLR</sequence>
<reference evidence="2" key="1">
    <citation type="submission" date="2022-03" db="EMBL/GenBank/DDBJ databases">
        <authorList>
            <person name="Tunstrom K."/>
        </authorList>
    </citation>
    <scope>NUCLEOTIDE SEQUENCE</scope>
</reference>
<dbReference type="InterPro" id="IPR043502">
    <property type="entry name" value="DNA/RNA_pol_sf"/>
</dbReference>
<evidence type="ECO:0000313" key="2">
    <source>
        <dbReference type="EMBL" id="CAH2087370.1"/>
    </source>
</evidence>
<name>A0AAU9TJS5_EUPED</name>
<feature type="domain" description="Reverse transcriptase/retrotransposon-derived protein RNase H-like" evidence="1">
    <location>
        <begin position="16"/>
        <end position="86"/>
    </location>
</feature>
<dbReference type="EMBL" id="CAKOGL010000006">
    <property type="protein sequence ID" value="CAH2087370.1"/>
    <property type="molecule type" value="Genomic_DNA"/>
</dbReference>
<protein>
    <recommendedName>
        <fullName evidence="1">Reverse transcriptase/retrotransposon-derived protein RNase H-like domain-containing protein</fullName>
    </recommendedName>
</protein>
<dbReference type="InterPro" id="IPR041577">
    <property type="entry name" value="RT_RNaseH_2"/>
</dbReference>
<keyword evidence="3" id="KW-1185">Reference proteome</keyword>
<comment type="caution">
    <text evidence="2">The sequence shown here is derived from an EMBL/GenBank/DDBJ whole genome shotgun (WGS) entry which is preliminary data.</text>
</comment>
<accession>A0AAU9TJS5</accession>
<dbReference type="AlphaFoldDB" id="A0AAU9TJS5"/>
<gene>
    <name evidence="2" type="ORF">EEDITHA_LOCUS3640</name>
</gene>
<evidence type="ECO:0000259" key="1">
    <source>
        <dbReference type="Pfam" id="PF17919"/>
    </source>
</evidence>
<organism evidence="2 3">
    <name type="scientific">Euphydryas editha</name>
    <name type="common">Edith's checkerspot</name>
    <dbReference type="NCBI Taxonomy" id="104508"/>
    <lineage>
        <taxon>Eukaryota</taxon>
        <taxon>Metazoa</taxon>
        <taxon>Ecdysozoa</taxon>
        <taxon>Arthropoda</taxon>
        <taxon>Hexapoda</taxon>
        <taxon>Insecta</taxon>
        <taxon>Pterygota</taxon>
        <taxon>Neoptera</taxon>
        <taxon>Endopterygota</taxon>
        <taxon>Lepidoptera</taxon>
        <taxon>Glossata</taxon>
        <taxon>Ditrysia</taxon>
        <taxon>Papilionoidea</taxon>
        <taxon>Nymphalidae</taxon>
        <taxon>Nymphalinae</taxon>
        <taxon>Euphydryas</taxon>
    </lineage>
</organism>
<evidence type="ECO:0000313" key="3">
    <source>
        <dbReference type="Proteomes" id="UP001153954"/>
    </source>
</evidence>
<dbReference type="GO" id="GO:0071897">
    <property type="term" value="P:DNA biosynthetic process"/>
    <property type="evidence" value="ECO:0007669"/>
    <property type="project" value="UniProtKB-ARBA"/>
</dbReference>
<dbReference type="SUPFAM" id="SSF56672">
    <property type="entry name" value="DNA/RNA polymerases"/>
    <property type="match status" value="1"/>
</dbReference>
<proteinExistence type="predicted"/>